<keyword evidence="2" id="KW-1185">Reference proteome</keyword>
<comment type="caution">
    <text evidence="1">The sequence shown here is derived from an EMBL/GenBank/DDBJ whole genome shotgun (WGS) entry which is preliminary data.</text>
</comment>
<dbReference type="GeneID" id="92070323"/>
<dbReference type="Proteomes" id="UP001391051">
    <property type="component" value="Unassembled WGS sequence"/>
</dbReference>
<evidence type="ECO:0000313" key="1">
    <source>
        <dbReference type="EMBL" id="KAK7966762.1"/>
    </source>
</evidence>
<evidence type="ECO:0000313" key="2">
    <source>
        <dbReference type="Proteomes" id="UP001391051"/>
    </source>
</evidence>
<dbReference type="RefSeq" id="XP_066706154.1">
    <property type="nucleotide sequence ID" value="XM_066837261.1"/>
</dbReference>
<name>A0ABR1QVP6_9PEZI</name>
<protein>
    <submittedName>
        <fullName evidence="1">Uncharacterized protein</fullName>
    </submittedName>
</protein>
<organism evidence="1 2">
    <name type="scientific">Apiospora aurea</name>
    <dbReference type="NCBI Taxonomy" id="335848"/>
    <lineage>
        <taxon>Eukaryota</taxon>
        <taxon>Fungi</taxon>
        <taxon>Dikarya</taxon>
        <taxon>Ascomycota</taxon>
        <taxon>Pezizomycotina</taxon>
        <taxon>Sordariomycetes</taxon>
        <taxon>Xylariomycetidae</taxon>
        <taxon>Amphisphaeriales</taxon>
        <taxon>Apiosporaceae</taxon>
        <taxon>Apiospora</taxon>
    </lineage>
</organism>
<dbReference type="EMBL" id="JAQQWE010000001">
    <property type="protein sequence ID" value="KAK7966762.1"/>
    <property type="molecule type" value="Genomic_DNA"/>
</dbReference>
<proteinExistence type="predicted"/>
<reference evidence="1 2" key="1">
    <citation type="submission" date="2023-01" db="EMBL/GenBank/DDBJ databases">
        <title>Analysis of 21 Apiospora genomes using comparative genomics revels a genus with tremendous synthesis potential of carbohydrate active enzymes and secondary metabolites.</title>
        <authorList>
            <person name="Sorensen T."/>
        </authorList>
    </citation>
    <scope>NUCLEOTIDE SEQUENCE [LARGE SCALE GENOMIC DNA]</scope>
    <source>
        <strain evidence="1 2">CBS 24483</strain>
    </source>
</reference>
<sequence length="178" mass="18764">MKLWSIRATSSGVRRGLPNSLVISIPLMKVHISARGRGVAWRMVPPTDEEGRGCGGMEPGGAAAGRCIRSRPIAGEAEGEGCIGRRGMILCWFAAAGRTVMSNLSKGTCMFGYGTCRELAGRRSVFTNFDALGMVVVPSCWFPGNPTTGAVTKSGNVVTTAAVGLSTKRSFSTMMAER</sequence>
<gene>
    <name evidence="1" type="ORF">PG986_001039</name>
</gene>
<accession>A0ABR1QVP6</accession>